<proteinExistence type="predicted"/>
<dbReference type="EMBL" id="CAIX01000276">
    <property type="protein sequence ID" value="CCI10510.1"/>
    <property type="molecule type" value="Genomic_DNA"/>
</dbReference>
<name>A0A024FTT2_9STRA</name>
<dbReference type="InParanoid" id="A0A024FTT2"/>
<protein>
    <submittedName>
        <fullName evidence="1">Uncharacterized protein</fullName>
    </submittedName>
</protein>
<keyword evidence="2" id="KW-1185">Reference proteome</keyword>
<organism evidence="1 2">
    <name type="scientific">Albugo candida</name>
    <dbReference type="NCBI Taxonomy" id="65357"/>
    <lineage>
        <taxon>Eukaryota</taxon>
        <taxon>Sar</taxon>
        <taxon>Stramenopiles</taxon>
        <taxon>Oomycota</taxon>
        <taxon>Peronosporomycetes</taxon>
        <taxon>Albuginales</taxon>
        <taxon>Albuginaceae</taxon>
        <taxon>Albugo</taxon>
    </lineage>
</organism>
<sequence length="103" mass="11701">MSDSSEEKWCYDTKISYDFARDNTLIPGTVEDKFTLDPSSSKGVKLQLKIGDIKNTVELAPSDVDALTYQHLTLGKSALKQLQFIILNDLCRHYDELVIYDEP</sequence>
<comment type="caution">
    <text evidence="1">The sequence shown here is derived from an EMBL/GenBank/DDBJ whole genome shotgun (WGS) entry which is preliminary data.</text>
</comment>
<reference evidence="1 2" key="1">
    <citation type="submission" date="2012-05" db="EMBL/GenBank/DDBJ databases">
        <title>Recombination and specialization in a pathogen metapopulation.</title>
        <authorList>
            <person name="Gardiner A."/>
            <person name="Kemen E."/>
            <person name="Schultz-Larsen T."/>
            <person name="MacLean D."/>
            <person name="Van Oosterhout C."/>
            <person name="Jones J.D.G."/>
        </authorList>
    </citation>
    <scope>NUCLEOTIDE SEQUENCE [LARGE SCALE GENOMIC DNA]</scope>
    <source>
        <strain evidence="1 2">Ac Nc2</strain>
    </source>
</reference>
<gene>
    <name evidence="1" type="ORF">BN9_104010</name>
</gene>
<dbReference type="AlphaFoldDB" id="A0A024FTT2"/>
<accession>A0A024FTT2</accession>
<evidence type="ECO:0000313" key="1">
    <source>
        <dbReference type="EMBL" id="CCI10510.1"/>
    </source>
</evidence>
<evidence type="ECO:0000313" key="2">
    <source>
        <dbReference type="Proteomes" id="UP000053237"/>
    </source>
</evidence>
<dbReference type="Proteomes" id="UP000053237">
    <property type="component" value="Unassembled WGS sequence"/>
</dbReference>